<feature type="transmembrane region" description="Helical" evidence="1">
    <location>
        <begin position="151"/>
        <end position="169"/>
    </location>
</feature>
<protein>
    <submittedName>
        <fullName evidence="2">Uncharacterized protein</fullName>
    </submittedName>
</protein>
<gene>
    <name evidence="2" type="ORF">IQ249_03555</name>
</gene>
<keyword evidence="1" id="KW-1133">Transmembrane helix</keyword>
<accession>A0A8J7DLF7</accession>
<feature type="transmembrane region" description="Helical" evidence="1">
    <location>
        <begin position="20"/>
        <end position="38"/>
    </location>
</feature>
<dbReference type="Proteomes" id="UP000654482">
    <property type="component" value="Unassembled WGS sequence"/>
</dbReference>
<name>A0A8J7DLF7_9CYAN</name>
<feature type="transmembrane region" description="Helical" evidence="1">
    <location>
        <begin position="301"/>
        <end position="320"/>
    </location>
</feature>
<evidence type="ECO:0000313" key="3">
    <source>
        <dbReference type="Proteomes" id="UP000654482"/>
    </source>
</evidence>
<keyword evidence="1" id="KW-0812">Transmembrane</keyword>
<feature type="transmembrane region" description="Helical" evidence="1">
    <location>
        <begin position="237"/>
        <end position="257"/>
    </location>
</feature>
<feature type="transmembrane region" description="Helical" evidence="1">
    <location>
        <begin position="84"/>
        <end position="109"/>
    </location>
</feature>
<proteinExistence type="predicted"/>
<sequence>MSKAAEQLSKSKSLLKGQNIFYAGVIWSVVALLFFLLYSVNAPGEESPWWYSIGTYILELGAFLSATLLCYRNWLSPQIASGRSVWLGIGLGMFCFLVGGLVFGVWELYFNLDPDVSPADLFYIAFYVFLGWGMILAVLPRRLHLELKQWGAILAIAVVAIALAFWVTFGASEVEEEEVVAPEPIEQIAPATDEAASESPEAAIAPEVAEEDGNPQNPRWVVATDEFLNQFSVPVNLFYVIADVGLLIIATALLLAFWGGRFSQSWRMIAAATFCLYIADMWSKYAYAFNPNYESGDLLEVFFVFSGILFGIGASLEYDVSTSRHARSRRRRSS</sequence>
<feature type="transmembrane region" description="Helical" evidence="1">
    <location>
        <begin position="50"/>
        <end position="72"/>
    </location>
</feature>
<keyword evidence="1" id="KW-0472">Membrane</keyword>
<dbReference type="AlphaFoldDB" id="A0A8J7DLF7"/>
<feature type="transmembrane region" description="Helical" evidence="1">
    <location>
        <begin position="121"/>
        <end position="139"/>
    </location>
</feature>
<keyword evidence="3" id="KW-1185">Reference proteome</keyword>
<comment type="caution">
    <text evidence="2">The sequence shown here is derived from an EMBL/GenBank/DDBJ whole genome shotgun (WGS) entry which is preliminary data.</text>
</comment>
<organism evidence="2 3">
    <name type="scientific">Lusitaniella coriacea LEGE 07157</name>
    <dbReference type="NCBI Taxonomy" id="945747"/>
    <lineage>
        <taxon>Bacteria</taxon>
        <taxon>Bacillati</taxon>
        <taxon>Cyanobacteriota</taxon>
        <taxon>Cyanophyceae</taxon>
        <taxon>Spirulinales</taxon>
        <taxon>Lusitaniellaceae</taxon>
        <taxon>Lusitaniella</taxon>
    </lineage>
</organism>
<dbReference type="EMBL" id="JADEWZ010000004">
    <property type="protein sequence ID" value="MBE9114968.1"/>
    <property type="molecule type" value="Genomic_DNA"/>
</dbReference>
<dbReference type="RefSeq" id="WP_194028062.1">
    <property type="nucleotide sequence ID" value="NZ_JADEWZ010000004.1"/>
</dbReference>
<evidence type="ECO:0000256" key="1">
    <source>
        <dbReference type="SAM" id="Phobius"/>
    </source>
</evidence>
<evidence type="ECO:0000313" key="2">
    <source>
        <dbReference type="EMBL" id="MBE9114968.1"/>
    </source>
</evidence>
<feature type="transmembrane region" description="Helical" evidence="1">
    <location>
        <begin position="269"/>
        <end position="289"/>
    </location>
</feature>
<reference evidence="2" key="1">
    <citation type="submission" date="2020-10" db="EMBL/GenBank/DDBJ databases">
        <authorList>
            <person name="Castelo-Branco R."/>
            <person name="Eusebio N."/>
            <person name="Adriana R."/>
            <person name="Vieira A."/>
            <person name="Brugerolle De Fraissinette N."/>
            <person name="Rezende De Castro R."/>
            <person name="Schneider M.P."/>
            <person name="Vasconcelos V."/>
            <person name="Leao P.N."/>
        </authorList>
    </citation>
    <scope>NUCLEOTIDE SEQUENCE</scope>
    <source>
        <strain evidence="2">LEGE 07157</strain>
    </source>
</reference>